<evidence type="ECO:0000313" key="1">
    <source>
        <dbReference type="EMBL" id="ANZ50471.1"/>
    </source>
</evidence>
<organism evidence="1 2">
    <name type="scientific">Erwinia phage vB_EamM_Stratton</name>
    <dbReference type="NCBI Taxonomy" id="1883378"/>
    <lineage>
        <taxon>Viruses</taxon>
        <taxon>Duplodnaviria</taxon>
        <taxon>Heunggongvirae</taxon>
        <taxon>Uroviricota</taxon>
        <taxon>Caudoviricetes</taxon>
        <taxon>Chimalliviridae</taxon>
        <taxon>Erskinevirus</taxon>
        <taxon>Erskinevirus EaH2</taxon>
    </lineage>
</organism>
<sequence length="585" mass="63124">MKLLKLAMYPVQEVPEQIRRRVGFNASTGALDDLATAVAVGGTKATGSLQYQQALSQIVGFDDTKEGFERPFVNVSDNDDNPIQFQFGSNDTGVYNFVAIIVAQPLAGTRSQETQYVVSGYTSQAEKSLFGKLPDDMVLYINDIYGLQCTYDGDGLGGRRINPDSYRLVDNYVLSKSLSHMGYSENSVDIISVAKSADMVKRIELASDEEFIPDANTMLSPNAQHAPQLLTGQLTRPEAFVSAISNAYLSTAGIDTELGQVDSFFAGNTSIGIDSELSNLGVVRNFNNYELIKAMRSALTNATSDVTGGWKATNKATFRLADLRACISNPLDMDVWIGESIRLAEQRGLGQIEQTDSWIGYKDMSTQGSLVAYDLAMMLGATMTRNLLGEVSFMFDNRNSDILQEPKLQVFPHNVGSLTDGPLPDVMARRFLNDLRAVMVQVTKHNRIRCKMVVTCLVGTVSRIEITIDGDLTEWYTFASFMQFRLHNGNTTDLTYAGRLAKNTAHLLKTVEEGFNAYERDNGISRMKSNLPTGSTGGLGSDLGGLNPNAVLGDSLGGGLGGGLGSDNLTGGLGGGLGGGKRGGL</sequence>
<dbReference type="EMBL" id="KX397373">
    <property type="protein sequence ID" value="ANZ50471.1"/>
    <property type="molecule type" value="Genomic_DNA"/>
</dbReference>
<protein>
    <submittedName>
        <fullName evidence="1">Uncharacterized protein</fullName>
    </submittedName>
</protein>
<accession>A0A1B2IGS6</accession>
<evidence type="ECO:0000313" key="2">
    <source>
        <dbReference type="Proteomes" id="UP000221949"/>
    </source>
</evidence>
<proteinExistence type="predicted"/>
<gene>
    <name evidence="1" type="ORF">STRATTON_46</name>
</gene>
<reference evidence="2" key="1">
    <citation type="submission" date="2016-06" db="EMBL/GenBank/DDBJ databases">
        <authorList>
            <person name="Berg J.A."/>
            <person name="Stratton M.L."/>
            <person name="Esplin I.D."/>
            <person name="Jensen G.L."/>
            <person name="Merrill B.D."/>
            <person name="Breakwell D.P."/>
            <person name="Hope S."/>
            <person name="Grose J.H."/>
        </authorList>
    </citation>
    <scope>NUCLEOTIDE SEQUENCE [LARGE SCALE GENOMIC DNA]</scope>
</reference>
<name>A0A1B2IGS6_9CAUD</name>
<dbReference type="Proteomes" id="UP000221949">
    <property type="component" value="Segment"/>
</dbReference>